<name>A0ABR1WKD5_9PEZI</name>
<organism evidence="1 2">
    <name type="scientific">Apiospora saccharicola</name>
    <dbReference type="NCBI Taxonomy" id="335842"/>
    <lineage>
        <taxon>Eukaryota</taxon>
        <taxon>Fungi</taxon>
        <taxon>Dikarya</taxon>
        <taxon>Ascomycota</taxon>
        <taxon>Pezizomycotina</taxon>
        <taxon>Sordariomycetes</taxon>
        <taxon>Xylariomycetidae</taxon>
        <taxon>Amphisphaeriales</taxon>
        <taxon>Apiosporaceae</taxon>
        <taxon>Apiospora</taxon>
    </lineage>
</organism>
<protein>
    <submittedName>
        <fullName evidence="1">Uncharacterized protein</fullName>
    </submittedName>
</protein>
<evidence type="ECO:0000313" key="1">
    <source>
        <dbReference type="EMBL" id="KAK8083957.1"/>
    </source>
</evidence>
<evidence type="ECO:0000313" key="2">
    <source>
        <dbReference type="Proteomes" id="UP001446871"/>
    </source>
</evidence>
<comment type="caution">
    <text evidence="1">The sequence shown here is derived from an EMBL/GenBank/DDBJ whole genome shotgun (WGS) entry which is preliminary data.</text>
</comment>
<dbReference type="EMBL" id="JAQQWM010000001">
    <property type="protein sequence ID" value="KAK8083957.1"/>
    <property type="molecule type" value="Genomic_DNA"/>
</dbReference>
<proteinExistence type="predicted"/>
<sequence length="76" mass="8564">MDALSSETKGRLQQVADLMLDIYKTRAEMRFIDAAAIKPGPHDITHLIPLYQSLKLDPTIIYLYSILPYVDDVEAG</sequence>
<dbReference type="Proteomes" id="UP001446871">
    <property type="component" value="Unassembled WGS sequence"/>
</dbReference>
<gene>
    <name evidence="1" type="ORF">PG996_002738</name>
</gene>
<accession>A0ABR1WKD5</accession>
<reference evidence="1 2" key="1">
    <citation type="submission" date="2023-01" db="EMBL/GenBank/DDBJ databases">
        <title>Analysis of 21 Apiospora genomes using comparative genomics revels a genus with tremendous synthesis potential of carbohydrate active enzymes and secondary metabolites.</title>
        <authorList>
            <person name="Sorensen T."/>
        </authorList>
    </citation>
    <scope>NUCLEOTIDE SEQUENCE [LARGE SCALE GENOMIC DNA]</scope>
    <source>
        <strain evidence="1 2">CBS 83171</strain>
    </source>
</reference>
<keyword evidence="2" id="KW-1185">Reference proteome</keyword>